<keyword evidence="4" id="KW-1185">Reference proteome</keyword>
<protein>
    <recommendedName>
        <fullName evidence="5">Secreted protein</fullName>
    </recommendedName>
</protein>
<feature type="compositionally biased region" description="Basic residues" evidence="1">
    <location>
        <begin position="222"/>
        <end position="235"/>
    </location>
</feature>
<accession>A0A182M8N5</accession>
<dbReference type="Proteomes" id="UP000075883">
    <property type="component" value="Unassembled WGS sequence"/>
</dbReference>
<feature type="region of interest" description="Disordered" evidence="1">
    <location>
        <begin position="155"/>
        <end position="174"/>
    </location>
</feature>
<reference evidence="4" key="1">
    <citation type="submission" date="2013-09" db="EMBL/GenBank/DDBJ databases">
        <title>The Genome Sequence of Anopheles culicifacies species A.</title>
        <authorList>
            <consortium name="The Broad Institute Genomics Platform"/>
            <person name="Neafsey D.E."/>
            <person name="Besansky N."/>
            <person name="Howell P."/>
            <person name="Walton C."/>
            <person name="Young S.K."/>
            <person name="Zeng Q."/>
            <person name="Gargeya S."/>
            <person name="Fitzgerald M."/>
            <person name="Haas B."/>
            <person name="Abouelleil A."/>
            <person name="Allen A.W."/>
            <person name="Alvarado L."/>
            <person name="Arachchi H.M."/>
            <person name="Berlin A.M."/>
            <person name="Chapman S.B."/>
            <person name="Gainer-Dewar J."/>
            <person name="Goldberg J."/>
            <person name="Griggs A."/>
            <person name="Gujja S."/>
            <person name="Hansen M."/>
            <person name="Howarth C."/>
            <person name="Imamovic A."/>
            <person name="Ireland A."/>
            <person name="Larimer J."/>
            <person name="McCowan C."/>
            <person name="Murphy C."/>
            <person name="Pearson M."/>
            <person name="Poon T.W."/>
            <person name="Priest M."/>
            <person name="Roberts A."/>
            <person name="Saif S."/>
            <person name="Shea T."/>
            <person name="Sisk P."/>
            <person name="Sykes S."/>
            <person name="Wortman J."/>
            <person name="Nusbaum C."/>
            <person name="Birren B."/>
        </authorList>
    </citation>
    <scope>NUCLEOTIDE SEQUENCE [LARGE SCALE GENOMIC DNA]</scope>
    <source>
        <strain evidence="4">A-37</strain>
    </source>
</reference>
<sequence>MATNGTVLRFRTLYVPAVLWLLGLCLLSHPTGATGATPARANKSTQDPSAYRSYHFVLLVKSNDSNQTNGTAGNVSEELVIMPTDADPLGQPTGGAFEVKPQPLPGHITSALVKQYHSSKASRKHSHPISPAGGAAKQLKNASTIISTAEPSILLHAGPRGTGKKQRFPKKVTPAMARTKQLKDKVTIHRLDASTKRQTNLRQLSLADVDLAPYELVATSKSLHHGQSRTVRKTSQKPGTADEQQPPPRYQVIGTFRDAHVPRDSQPPNRDALLRPGTIR</sequence>
<reference evidence="3" key="2">
    <citation type="submission" date="2020-05" db="UniProtKB">
        <authorList>
            <consortium name="EnsemblMetazoa"/>
        </authorList>
    </citation>
    <scope>IDENTIFICATION</scope>
    <source>
        <strain evidence="3">A-37</strain>
    </source>
</reference>
<evidence type="ECO:0008006" key="5">
    <source>
        <dbReference type="Google" id="ProtNLM"/>
    </source>
</evidence>
<feature type="region of interest" description="Disordered" evidence="1">
    <location>
        <begin position="220"/>
        <end position="280"/>
    </location>
</feature>
<dbReference type="VEuPathDB" id="VectorBase:ACUA012200"/>
<name>A0A182M8N5_9DIPT</name>
<dbReference type="EnsemblMetazoa" id="ACUA012200-RA">
    <property type="protein sequence ID" value="ACUA012200-PA"/>
    <property type="gene ID" value="ACUA012200"/>
</dbReference>
<keyword evidence="2" id="KW-0732">Signal</keyword>
<evidence type="ECO:0000256" key="2">
    <source>
        <dbReference type="SAM" id="SignalP"/>
    </source>
</evidence>
<organism evidence="3 4">
    <name type="scientific">Anopheles culicifacies</name>
    <dbReference type="NCBI Taxonomy" id="139723"/>
    <lineage>
        <taxon>Eukaryota</taxon>
        <taxon>Metazoa</taxon>
        <taxon>Ecdysozoa</taxon>
        <taxon>Arthropoda</taxon>
        <taxon>Hexapoda</taxon>
        <taxon>Insecta</taxon>
        <taxon>Pterygota</taxon>
        <taxon>Neoptera</taxon>
        <taxon>Endopterygota</taxon>
        <taxon>Diptera</taxon>
        <taxon>Nematocera</taxon>
        <taxon>Culicoidea</taxon>
        <taxon>Culicidae</taxon>
        <taxon>Anophelinae</taxon>
        <taxon>Anopheles</taxon>
        <taxon>culicifacies species complex</taxon>
    </lineage>
</organism>
<dbReference type="EMBL" id="AXCM01003987">
    <property type="status" value="NOT_ANNOTATED_CDS"/>
    <property type="molecule type" value="Genomic_DNA"/>
</dbReference>
<proteinExistence type="predicted"/>
<evidence type="ECO:0000256" key="1">
    <source>
        <dbReference type="SAM" id="MobiDB-lite"/>
    </source>
</evidence>
<dbReference type="AlphaFoldDB" id="A0A182M8N5"/>
<feature type="chain" id="PRO_5008127981" description="Secreted protein" evidence="2">
    <location>
        <begin position="36"/>
        <end position="280"/>
    </location>
</feature>
<evidence type="ECO:0000313" key="3">
    <source>
        <dbReference type="EnsemblMetazoa" id="ACUA012200-PA"/>
    </source>
</evidence>
<evidence type="ECO:0000313" key="4">
    <source>
        <dbReference type="Proteomes" id="UP000075883"/>
    </source>
</evidence>
<feature type="signal peptide" evidence="2">
    <location>
        <begin position="1"/>
        <end position="35"/>
    </location>
</feature>